<dbReference type="KEGG" id="bsau:DWV08_06435"/>
<dbReference type="InterPro" id="IPR050266">
    <property type="entry name" value="AB_hydrolase_sf"/>
</dbReference>
<dbReference type="GO" id="GO:0016020">
    <property type="term" value="C:membrane"/>
    <property type="evidence" value="ECO:0007669"/>
    <property type="project" value="TreeGrafter"/>
</dbReference>
<dbReference type="PRINTS" id="PR00111">
    <property type="entry name" value="ABHYDROLASE"/>
</dbReference>
<keyword evidence="4" id="KW-1185">Reference proteome</keyword>
<dbReference type="Proteomes" id="UP000254236">
    <property type="component" value="Chromosome"/>
</dbReference>
<dbReference type="PANTHER" id="PTHR43798">
    <property type="entry name" value="MONOACYLGLYCEROL LIPASE"/>
    <property type="match status" value="1"/>
</dbReference>
<dbReference type="EMBL" id="QSWH01000005">
    <property type="protein sequence ID" value="RRR21952.1"/>
    <property type="molecule type" value="Genomic_DNA"/>
</dbReference>
<dbReference type="GO" id="GO:0016787">
    <property type="term" value="F:hydrolase activity"/>
    <property type="evidence" value="ECO:0007669"/>
    <property type="project" value="UniProtKB-KW"/>
</dbReference>
<evidence type="ECO:0000313" key="2">
    <source>
        <dbReference type="EMBL" id="AXK45292.1"/>
    </source>
</evidence>
<dbReference type="Gene3D" id="3.40.50.1820">
    <property type="entry name" value="alpha/beta hydrolase"/>
    <property type="match status" value="1"/>
</dbReference>
<dbReference type="SUPFAM" id="SSF53474">
    <property type="entry name" value="alpha/beta-Hydrolases"/>
    <property type="match status" value="1"/>
</dbReference>
<accession>A0A345YMZ0</accession>
<protein>
    <submittedName>
        <fullName evidence="3">Alpha/beta fold hydrolase</fullName>
    </submittedName>
</protein>
<organism evidence="3 5">
    <name type="scientific">Brachybacterium saurashtrense</name>
    <dbReference type="NCBI Taxonomy" id="556288"/>
    <lineage>
        <taxon>Bacteria</taxon>
        <taxon>Bacillati</taxon>
        <taxon>Actinomycetota</taxon>
        <taxon>Actinomycetes</taxon>
        <taxon>Micrococcales</taxon>
        <taxon>Dermabacteraceae</taxon>
        <taxon>Brachybacterium</taxon>
    </lineage>
</organism>
<evidence type="ECO:0000313" key="5">
    <source>
        <dbReference type="Proteomes" id="UP000282185"/>
    </source>
</evidence>
<evidence type="ECO:0000259" key="1">
    <source>
        <dbReference type="Pfam" id="PF00561"/>
    </source>
</evidence>
<dbReference type="PRINTS" id="PR00412">
    <property type="entry name" value="EPOXHYDRLASE"/>
</dbReference>
<reference evidence="2 4" key="1">
    <citation type="submission" date="2018-07" db="EMBL/GenBank/DDBJ databases">
        <title>Brachybacterium saurashtrense DSM 23186 genome sequence.</title>
        <authorList>
            <person name="Guo L."/>
        </authorList>
    </citation>
    <scope>NUCLEOTIDE SEQUENCE [LARGE SCALE GENOMIC DNA]</scope>
    <source>
        <strain evidence="2 4">DSM 23186</strain>
    </source>
</reference>
<gene>
    <name evidence="2" type="ORF">DWV08_06435</name>
    <name evidence="3" type="ORF">DXU92_11640</name>
</gene>
<dbReference type="InterPro" id="IPR000073">
    <property type="entry name" value="AB_hydrolase_1"/>
</dbReference>
<name>A0A345YMZ0_9MICO</name>
<dbReference type="EMBL" id="CP031356">
    <property type="protein sequence ID" value="AXK45292.1"/>
    <property type="molecule type" value="Genomic_DNA"/>
</dbReference>
<dbReference type="PANTHER" id="PTHR43798:SF33">
    <property type="entry name" value="HYDROLASE, PUTATIVE (AFU_ORTHOLOGUE AFUA_2G14860)-RELATED"/>
    <property type="match status" value="1"/>
</dbReference>
<evidence type="ECO:0000313" key="3">
    <source>
        <dbReference type="EMBL" id="RRR21952.1"/>
    </source>
</evidence>
<dbReference type="InterPro" id="IPR000639">
    <property type="entry name" value="Epox_hydrolase-like"/>
</dbReference>
<dbReference type="Proteomes" id="UP000282185">
    <property type="component" value="Unassembled WGS sequence"/>
</dbReference>
<reference evidence="3 5" key="2">
    <citation type="submission" date="2018-08" db="EMBL/GenBank/DDBJ databases">
        <title>Brachybacterium saurashtrense DSM 23186.</title>
        <authorList>
            <person name="Li Y."/>
        </authorList>
    </citation>
    <scope>NUCLEOTIDE SEQUENCE [LARGE SCALE GENOMIC DNA]</scope>
    <source>
        <strain evidence="3 5">DSM 23186</strain>
    </source>
</reference>
<dbReference type="InterPro" id="IPR029058">
    <property type="entry name" value="AB_hydrolase_fold"/>
</dbReference>
<keyword evidence="3" id="KW-0378">Hydrolase</keyword>
<feature type="domain" description="AB hydrolase-1" evidence="1">
    <location>
        <begin position="48"/>
        <end position="286"/>
    </location>
</feature>
<sequence length="300" mass="31547">MTLGLSFCARHDTLGVMSPAETHPGVNFLDLADQTIAYRESGPSGGGPPLLLLHGGAVDSRMWGPQLDAFPGRRVIAPDARGQGGSSDAEAPYRLVDDVIALMDALQIDVAVPIGISMGGGTAVDLALEFPARVAALVVSGTGTSQPEFTDPWALQAFADWREAEQGTDPEAWIAVLQRFTAGPHRTRGQVDPAVWALIDTMARDTLAQHLRLDPDGRPLPPVPPTPVADPWGRLGEIAAPVLALSGALDGDDHRGMGARLVRSVSGPARHVEVPGAAHYPNLEAPELFDAAVQELVDAL</sequence>
<dbReference type="AlphaFoldDB" id="A0A345YMZ0"/>
<dbReference type="Pfam" id="PF00561">
    <property type="entry name" value="Abhydrolase_1"/>
    <property type="match status" value="1"/>
</dbReference>
<proteinExistence type="predicted"/>
<evidence type="ECO:0000313" key="4">
    <source>
        <dbReference type="Proteomes" id="UP000254236"/>
    </source>
</evidence>
<dbReference type="OrthoDB" id="3771266at2"/>